<sequence>MDTANHITKKQLPASQDFSFLKGEAIAYVQKHIGSEWTNFNPSDPGMTILDQFCYALTELGYCTDFSIADILTDAEGKMEMENQFYQPSEILTTAPYTIDDYKKYLIDGIENVDNVTLLCYNDNAFPFNKVYQVYLYINPAITDPIEISGLCKSAFYLLNKSRNLGEIFNTPMALLPVACWIDTKIILEKNADPYTVLLELQNNIRSYIFSKITQADYDTLKQNGYTAEAIFDGPKLANGWILTESLTDKKDSIKGIDLAPIIASTPGIASASGVQLYQNQASVTVLQAEISEILAIDVLASFQNQKLIVNANGKDLPPDSFGPLQIRMDNFNETTAFINNKTNSKAPKSSFRDINTYYSIQNTFPQQYGIGDDTLENASLPVQVAQSRQLKGYLTLFDQILANQFSQLANISKLFSFKNALCGAPSDEDNFYAVKDPYDQKHLEYPVPYKTFAPSYFYQSLYSIPHIKPLLKDNTAFNYSSGTESRAELLEKSWFEYQQDPYNPYIFGLMKIMEEEKTNLDRRNNLLDHLLARHGESPKVIDAIIQDTVYTGDKRKDQIILKSLYLQNLGLLSYNRQKGYNYLGAKKIAPHVDGNPDINLPKISDKEFGSINEHTTDFIFKSEQINTKEKLHQQDFNNFSGLELKLNLLFGLKNIYKNFISARLDSQKINIENLYNTTIYKTIQKASWFTTNRHGSLLLETVLLLNPLKFNLEVLKPNSVNEAYYTIDNISFETLTNLNYVLNASSEATLDSELQNGYLLFSGTKYPFTASSIATVNEEDYVKTADSNYSFRITVSSGNAKIALDAKVFKKSFLLLFPDFIPSLQTPEFKKRLKQFLKLNVPFNVSYECLFLSIQELETFIPDYMYWYESLRYKDELLPLPTEQEGSSTPNNDQPVSIDSVSSALNLISSLTTILEAKNGTN</sequence>
<dbReference type="EMBL" id="QWDN01000002">
    <property type="protein sequence ID" value="TEB45206.1"/>
    <property type="molecule type" value="Genomic_DNA"/>
</dbReference>
<dbReference type="OrthoDB" id="8263000at2"/>
<dbReference type="RefSeq" id="WP_132034034.1">
    <property type="nucleotide sequence ID" value="NZ_QWDN01000002.1"/>
</dbReference>
<evidence type="ECO:0000313" key="3">
    <source>
        <dbReference type="Proteomes" id="UP000295270"/>
    </source>
</evidence>
<proteinExistence type="predicted"/>
<comment type="caution">
    <text evidence="2">The sequence shown here is derived from an EMBL/GenBank/DDBJ whole genome shotgun (WGS) entry which is preliminary data.</text>
</comment>
<protein>
    <submittedName>
        <fullName evidence="2">Uncharacterized protein</fullName>
    </submittedName>
</protein>
<organism evidence="2 4">
    <name type="scientific">Flavobacterium circumlabens</name>
    <dbReference type="NCBI Taxonomy" id="2133765"/>
    <lineage>
        <taxon>Bacteria</taxon>
        <taxon>Pseudomonadati</taxon>
        <taxon>Bacteroidota</taxon>
        <taxon>Flavobacteriia</taxon>
        <taxon>Flavobacteriales</taxon>
        <taxon>Flavobacteriaceae</taxon>
        <taxon>Flavobacterium</taxon>
    </lineage>
</organism>
<name>A0A4Y7UFR6_9FLAO</name>
<accession>A0A4Y7UFR6</accession>
<evidence type="ECO:0000313" key="4">
    <source>
        <dbReference type="Proteomes" id="UP000298340"/>
    </source>
</evidence>
<dbReference type="AlphaFoldDB" id="A0A4Y7UFR6"/>
<gene>
    <name evidence="2" type="ORF">D0809_08540</name>
    <name evidence="1" type="ORF">EV142_102582</name>
</gene>
<keyword evidence="3" id="KW-1185">Reference proteome</keyword>
<dbReference type="Proteomes" id="UP000295270">
    <property type="component" value="Unassembled WGS sequence"/>
</dbReference>
<reference evidence="1" key="3">
    <citation type="submission" date="2019-03" db="EMBL/GenBank/DDBJ databases">
        <authorList>
            <person name="Whitman W."/>
            <person name="Huntemann M."/>
            <person name="Clum A."/>
            <person name="Pillay M."/>
            <person name="Palaniappan K."/>
            <person name="Varghese N."/>
            <person name="Mikhailova N."/>
            <person name="Stamatis D."/>
            <person name="Reddy T."/>
            <person name="Daum C."/>
            <person name="Shapiro N."/>
            <person name="Ivanova N."/>
            <person name="Kyrpides N."/>
            <person name="Woyke T."/>
        </authorList>
    </citation>
    <scope>NUCLEOTIDE SEQUENCE</scope>
    <source>
        <strain evidence="1">P5626</strain>
    </source>
</reference>
<evidence type="ECO:0000313" key="2">
    <source>
        <dbReference type="EMBL" id="TEB45206.1"/>
    </source>
</evidence>
<dbReference type="EMBL" id="SLWA01000002">
    <property type="protein sequence ID" value="TCN59962.1"/>
    <property type="molecule type" value="Genomic_DNA"/>
</dbReference>
<reference evidence="2 4" key="2">
    <citation type="journal article" date="2018" name="Syst. Appl. Microbiol.">
        <title>Flavobacterium circumlabens sp. nov. and Flavobacterium cupreum sp. nov., two psychrotrophic species isolated from Antarctic environmental samples.</title>
        <authorList>
            <person name="Kralova S."/>
            <person name="Busse H.J."/>
            <person name="Svec P."/>
            <person name="Maslanova I."/>
            <person name="Stankova E."/>
            <person name="Bartak M."/>
            <person name="Sedlacek I."/>
        </authorList>
    </citation>
    <scope>NUCLEOTIDE SEQUENCE [LARGE SCALE GENOMIC DNA]</scope>
    <source>
        <strain evidence="2 4">CCM 8828</strain>
    </source>
</reference>
<reference evidence="1 3" key="1">
    <citation type="journal article" date="2015" name="Stand. Genomic Sci.">
        <title>Genomic Encyclopedia of Bacterial and Archaeal Type Strains, Phase III: the genomes of soil and plant-associated and newly described type strains.</title>
        <authorList>
            <person name="Whitman W.B."/>
            <person name="Woyke T."/>
            <person name="Klenk H.P."/>
            <person name="Zhou Y."/>
            <person name="Lilburn T.G."/>
            <person name="Beck B.J."/>
            <person name="De Vos P."/>
            <person name="Vandamme P."/>
            <person name="Eisen J.A."/>
            <person name="Garrity G."/>
            <person name="Hugenholtz P."/>
            <person name="Kyrpides N.C."/>
        </authorList>
    </citation>
    <scope>NUCLEOTIDE SEQUENCE [LARGE SCALE GENOMIC DNA]</scope>
    <source>
        <strain evidence="1 3">P5626</strain>
    </source>
</reference>
<dbReference type="Proteomes" id="UP000298340">
    <property type="component" value="Unassembled WGS sequence"/>
</dbReference>
<evidence type="ECO:0000313" key="1">
    <source>
        <dbReference type="EMBL" id="TCN59962.1"/>
    </source>
</evidence>